<accession>A0A976RT02</accession>
<dbReference type="AlphaFoldDB" id="A0A976RT02"/>
<name>A0A976RT02_9LACO</name>
<keyword evidence="2" id="KW-1185">Reference proteome</keyword>
<sequence length="109" mass="12130">MAELIQVLERHQHLIKVKYRGEFGYFWPSTNLTGHGHQLGSFDDADAWLLKSLGRSANTLILVPIAFDPHQLVFIIQVLDKHAMQTGGDGEVRTFSVTADGQIKNSAVD</sequence>
<evidence type="ECO:0000313" key="1">
    <source>
        <dbReference type="EMBL" id="UQS87365.1"/>
    </source>
</evidence>
<dbReference type="EMBL" id="CP093361">
    <property type="protein sequence ID" value="UQS87365.1"/>
    <property type="molecule type" value="Genomic_DNA"/>
</dbReference>
<gene>
    <name evidence="1" type="ORF">MOO44_04220</name>
</gene>
<reference evidence="1" key="1">
    <citation type="journal article" date="2022" name="Int. J. Syst. Evol. Microbiol.">
        <title>Apilactobacillus apisilvae sp. nov., Nicolia spurrieriana gen. nov. sp. nov., Bombilactobacillus folatiphilus sp. nov. and Bombilactobacillus thymidiniphilus sp. nov., four new lactic acid bacterial isolates from stingless bees Tetragonula carbonaria and Austroplebeia australis.</title>
        <authorList>
            <person name="Oliphant S.A."/>
            <person name="Watson-Haigh N.S."/>
            <person name="Sumby K.M."/>
            <person name="Gardner J."/>
            <person name="Groom S."/>
            <person name="Jiranek V."/>
        </authorList>
    </citation>
    <scope>NUCLEOTIDE SEQUENCE</scope>
    <source>
        <strain evidence="1">SGEP1_A5</strain>
    </source>
</reference>
<organism evidence="1 2">
    <name type="scientific">Nicoliella spurrieriana</name>
    <dbReference type="NCBI Taxonomy" id="2925830"/>
    <lineage>
        <taxon>Bacteria</taxon>
        <taxon>Bacillati</taxon>
        <taxon>Bacillota</taxon>
        <taxon>Bacilli</taxon>
        <taxon>Lactobacillales</taxon>
        <taxon>Lactobacillaceae</taxon>
        <taxon>Nicoliella</taxon>
    </lineage>
</organism>
<protein>
    <submittedName>
        <fullName evidence="1">Uncharacterized protein</fullName>
    </submittedName>
</protein>
<evidence type="ECO:0000313" key="2">
    <source>
        <dbReference type="Proteomes" id="UP000831181"/>
    </source>
</evidence>
<dbReference type="KEGG" id="lbe:MOO44_04220"/>
<proteinExistence type="predicted"/>
<dbReference type="RefSeq" id="WP_260117172.1">
    <property type="nucleotide sequence ID" value="NZ_CP093361.1"/>
</dbReference>
<dbReference type="Proteomes" id="UP000831181">
    <property type="component" value="Chromosome"/>
</dbReference>